<keyword evidence="1" id="KW-0862">Zinc</keyword>
<evidence type="ECO:0000256" key="2">
    <source>
        <dbReference type="SAM" id="MobiDB-lite"/>
    </source>
</evidence>
<sequence length="535" mass="59536">MDIVNATNPAFNGKGKCFTRAESTIKLTPCASSQQALSTYCLVGKVIAPMTVNEDSVRDFVDKTWKFKVNVVALYETTNIPNWFELGFARADDRAWASDNGSWCVRGYTFILKAWTPRTALSISFDSTRIWIQIHNLPRDYYSAENGRILGGKLVKSSRWNWMKVLRLCGLNVNSPLFSGCFFELESGGHRWIQFKYDRIGIFCYNCGKLGHQRRGCSLSFPVTVVNELGIPYPMYGTWLSMASSYLDVFSGANSFFPSQASSSRASRVVKRRKSMPAAMNRSARSLLDRSWWGVVRSNWRQLESQKVWVPKLLAVNRQPGVSSLGNKFNVGEDDRQKGTQPLTLFNGLALGDGPNREVIGPALSSTGPAIVSKEKTKQLGFSREPCMPNRVFKCGADPIYADKKEVRGGEIDVGQEAIGPCGRDLETIGPCININGNLDNGPATTISNESSICGQELLPPHPWAIRDFPWDMEGRANVTKDAEEEPSEEVSLSNDNFNGPDEWRSKGKNVISSRPMEGTFVIEESFIIEYGMGN</sequence>
<accession>A0A7J6DXV1</accession>
<protein>
    <recommendedName>
        <fullName evidence="3">CCHC-type domain-containing protein</fullName>
    </recommendedName>
</protein>
<dbReference type="Pfam" id="PF14392">
    <property type="entry name" value="zf-CCHC_4"/>
    <property type="match status" value="1"/>
</dbReference>
<feature type="domain" description="CCHC-type" evidence="3">
    <location>
        <begin position="204"/>
        <end position="217"/>
    </location>
</feature>
<proteinExistence type="predicted"/>
<feature type="region of interest" description="Disordered" evidence="2">
    <location>
        <begin position="482"/>
        <end position="509"/>
    </location>
</feature>
<dbReference type="InterPro" id="IPR036875">
    <property type="entry name" value="Znf_CCHC_sf"/>
</dbReference>
<dbReference type="EMBL" id="JAATIP010000370">
    <property type="protein sequence ID" value="KAF4350299.1"/>
    <property type="molecule type" value="Genomic_DNA"/>
</dbReference>
<dbReference type="GO" id="GO:0008270">
    <property type="term" value="F:zinc ion binding"/>
    <property type="evidence" value="ECO:0007669"/>
    <property type="project" value="UniProtKB-KW"/>
</dbReference>
<dbReference type="InterPro" id="IPR001878">
    <property type="entry name" value="Znf_CCHC"/>
</dbReference>
<dbReference type="InterPro" id="IPR025558">
    <property type="entry name" value="DUF4283"/>
</dbReference>
<dbReference type="InterPro" id="IPR040256">
    <property type="entry name" value="At4g02000-like"/>
</dbReference>
<dbReference type="Pfam" id="PF14111">
    <property type="entry name" value="DUF4283"/>
    <property type="match status" value="1"/>
</dbReference>
<evidence type="ECO:0000259" key="3">
    <source>
        <dbReference type="PROSITE" id="PS50158"/>
    </source>
</evidence>
<evidence type="ECO:0000313" key="5">
    <source>
        <dbReference type="Proteomes" id="UP000525078"/>
    </source>
</evidence>
<dbReference type="AlphaFoldDB" id="A0A7J6DXV1"/>
<evidence type="ECO:0000256" key="1">
    <source>
        <dbReference type="PROSITE-ProRule" id="PRU00047"/>
    </source>
</evidence>
<dbReference type="PANTHER" id="PTHR31286:SF167">
    <property type="entry name" value="OS09G0268800 PROTEIN"/>
    <property type="match status" value="1"/>
</dbReference>
<dbReference type="PROSITE" id="PS50158">
    <property type="entry name" value="ZF_CCHC"/>
    <property type="match status" value="1"/>
</dbReference>
<dbReference type="SUPFAM" id="SSF57756">
    <property type="entry name" value="Retrovirus zinc finger-like domains"/>
    <property type="match status" value="1"/>
</dbReference>
<reference evidence="4 5" key="1">
    <citation type="journal article" date="2020" name="bioRxiv">
        <title>Sequence and annotation of 42 cannabis genomes reveals extensive copy number variation in cannabinoid synthesis and pathogen resistance genes.</title>
        <authorList>
            <person name="Mckernan K.J."/>
            <person name="Helbert Y."/>
            <person name="Kane L.T."/>
            <person name="Ebling H."/>
            <person name="Zhang L."/>
            <person name="Liu B."/>
            <person name="Eaton Z."/>
            <person name="Mclaughlin S."/>
            <person name="Kingan S."/>
            <person name="Baybayan P."/>
            <person name="Concepcion G."/>
            <person name="Jordan M."/>
            <person name="Riva A."/>
            <person name="Barbazuk W."/>
            <person name="Harkins T."/>
        </authorList>
    </citation>
    <scope>NUCLEOTIDE SEQUENCE [LARGE SCALE GENOMIC DNA]</scope>
    <source>
        <strain evidence="5">cv. Jamaican Lion 4</strain>
        <tissue evidence="4">Leaf</tissue>
    </source>
</reference>
<name>A0A7J6DXV1_CANSA</name>
<comment type="caution">
    <text evidence="4">The sequence shown here is derived from an EMBL/GenBank/DDBJ whole genome shotgun (WGS) entry which is preliminary data.</text>
</comment>
<dbReference type="Proteomes" id="UP000525078">
    <property type="component" value="Unassembled WGS sequence"/>
</dbReference>
<gene>
    <name evidence="4" type="ORF">F8388_001319</name>
</gene>
<organism evidence="4 5">
    <name type="scientific">Cannabis sativa</name>
    <name type="common">Hemp</name>
    <name type="synonym">Marijuana</name>
    <dbReference type="NCBI Taxonomy" id="3483"/>
    <lineage>
        <taxon>Eukaryota</taxon>
        <taxon>Viridiplantae</taxon>
        <taxon>Streptophyta</taxon>
        <taxon>Embryophyta</taxon>
        <taxon>Tracheophyta</taxon>
        <taxon>Spermatophyta</taxon>
        <taxon>Magnoliopsida</taxon>
        <taxon>eudicotyledons</taxon>
        <taxon>Gunneridae</taxon>
        <taxon>Pentapetalae</taxon>
        <taxon>rosids</taxon>
        <taxon>fabids</taxon>
        <taxon>Rosales</taxon>
        <taxon>Cannabaceae</taxon>
        <taxon>Cannabis</taxon>
    </lineage>
</organism>
<dbReference type="PANTHER" id="PTHR31286">
    <property type="entry name" value="GLYCINE-RICH CELL WALL STRUCTURAL PROTEIN 1.8-LIKE"/>
    <property type="match status" value="1"/>
</dbReference>
<dbReference type="GO" id="GO:0003676">
    <property type="term" value="F:nucleic acid binding"/>
    <property type="evidence" value="ECO:0007669"/>
    <property type="project" value="InterPro"/>
</dbReference>
<keyword evidence="1" id="KW-0863">Zinc-finger</keyword>
<evidence type="ECO:0000313" key="4">
    <source>
        <dbReference type="EMBL" id="KAF4350299.1"/>
    </source>
</evidence>
<keyword evidence="1" id="KW-0479">Metal-binding</keyword>
<dbReference type="InterPro" id="IPR025836">
    <property type="entry name" value="Zn_knuckle_CX2CX4HX4C"/>
</dbReference>